<accession>A0A0L8GK24</accession>
<dbReference type="EMBL" id="KQ421473">
    <property type="protein sequence ID" value="KOF77366.1"/>
    <property type="molecule type" value="Genomic_DNA"/>
</dbReference>
<evidence type="ECO:0000313" key="1">
    <source>
        <dbReference type="EMBL" id="KOF77366.1"/>
    </source>
</evidence>
<protein>
    <submittedName>
        <fullName evidence="1">Uncharacterized protein</fullName>
    </submittedName>
</protein>
<name>A0A0L8GK24_OCTBM</name>
<reference evidence="1" key="1">
    <citation type="submission" date="2015-07" db="EMBL/GenBank/DDBJ databases">
        <title>MeaNS - Measles Nucleotide Surveillance Program.</title>
        <authorList>
            <person name="Tran T."/>
            <person name="Druce J."/>
        </authorList>
    </citation>
    <scope>NUCLEOTIDE SEQUENCE</scope>
    <source>
        <strain evidence="1">UCB-OBI-ISO-001</strain>
        <tissue evidence="1">Gonad</tissue>
    </source>
</reference>
<dbReference type="AlphaFoldDB" id="A0A0L8GK24"/>
<gene>
    <name evidence="1" type="ORF">OCBIM_22032187mg</name>
</gene>
<feature type="non-terminal residue" evidence="1">
    <location>
        <position position="1"/>
    </location>
</feature>
<sequence length="71" mass="8380">LPHTYAYAHTQNTHRPTYLYTLVAHHRKKTHTQTDTLINTSVTSNQTHMRIHMHAHHIKSDEHIHGNMKTH</sequence>
<proteinExistence type="predicted"/>
<organism evidence="1">
    <name type="scientific">Octopus bimaculoides</name>
    <name type="common">California two-spotted octopus</name>
    <dbReference type="NCBI Taxonomy" id="37653"/>
    <lineage>
        <taxon>Eukaryota</taxon>
        <taxon>Metazoa</taxon>
        <taxon>Spiralia</taxon>
        <taxon>Lophotrochozoa</taxon>
        <taxon>Mollusca</taxon>
        <taxon>Cephalopoda</taxon>
        <taxon>Coleoidea</taxon>
        <taxon>Octopodiformes</taxon>
        <taxon>Octopoda</taxon>
        <taxon>Incirrata</taxon>
        <taxon>Octopodidae</taxon>
        <taxon>Octopus</taxon>
    </lineage>
</organism>